<sequence>MTLIIRGTKVEGDAVAKILARQNGFLMLEVMLAVLIVSVALVAVLGMFINSTKANADAAENTVAATLAQKQLEMLKTKDHNYWANFAPNAQTSISWLDIDKPVPQGYAVNTVAMPCPENASLVQVTVTVTWNAPNSPAARNVKITTFYPKIPLY</sequence>
<dbReference type="AlphaFoldDB" id="A0A644YUL9"/>
<keyword evidence="1" id="KW-0812">Transmembrane</keyword>
<evidence type="ECO:0000256" key="1">
    <source>
        <dbReference type="SAM" id="Phobius"/>
    </source>
</evidence>
<dbReference type="EMBL" id="VSSQ01005588">
    <property type="protein sequence ID" value="MPM29714.1"/>
    <property type="molecule type" value="Genomic_DNA"/>
</dbReference>
<keyword evidence="1" id="KW-0472">Membrane</keyword>
<gene>
    <name evidence="2" type="ORF">SDC9_76254</name>
</gene>
<feature type="transmembrane region" description="Helical" evidence="1">
    <location>
        <begin position="26"/>
        <end position="49"/>
    </location>
</feature>
<organism evidence="2">
    <name type="scientific">bioreactor metagenome</name>
    <dbReference type="NCBI Taxonomy" id="1076179"/>
    <lineage>
        <taxon>unclassified sequences</taxon>
        <taxon>metagenomes</taxon>
        <taxon>ecological metagenomes</taxon>
    </lineage>
</organism>
<protein>
    <submittedName>
        <fullName evidence="2">Uncharacterized protein</fullName>
    </submittedName>
</protein>
<name>A0A644YUL9_9ZZZZ</name>
<keyword evidence="1" id="KW-1133">Transmembrane helix</keyword>
<accession>A0A644YUL9</accession>
<comment type="caution">
    <text evidence="2">The sequence shown here is derived from an EMBL/GenBank/DDBJ whole genome shotgun (WGS) entry which is preliminary data.</text>
</comment>
<evidence type="ECO:0000313" key="2">
    <source>
        <dbReference type="EMBL" id="MPM29714.1"/>
    </source>
</evidence>
<proteinExistence type="predicted"/>
<reference evidence="2" key="1">
    <citation type="submission" date="2019-08" db="EMBL/GenBank/DDBJ databases">
        <authorList>
            <person name="Kucharzyk K."/>
            <person name="Murdoch R.W."/>
            <person name="Higgins S."/>
            <person name="Loffler F."/>
        </authorList>
    </citation>
    <scope>NUCLEOTIDE SEQUENCE</scope>
</reference>